<feature type="domain" description="Malate synthase N-terminal" evidence="9">
    <location>
        <begin position="4"/>
        <end position="64"/>
    </location>
</feature>
<dbReference type="PIRSF" id="PIRSF001363">
    <property type="entry name" value="Malate_synth"/>
    <property type="match status" value="1"/>
</dbReference>
<dbReference type="CDD" id="cd00727">
    <property type="entry name" value="malate_synt_A"/>
    <property type="match status" value="1"/>
</dbReference>
<dbReference type="SUPFAM" id="SSF51645">
    <property type="entry name" value="Malate synthase G"/>
    <property type="match status" value="1"/>
</dbReference>
<dbReference type="Gene3D" id="3.20.20.360">
    <property type="entry name" value="Malate synthase, domain 3"/>
    <property type="match status" value="1"/>
</dbReference>
<dbReference type="NCBIfam" id="TIGR01344">
    <property type="entry name" value="malate_syn_A"/>
    <property type="match status" value="1"/>
</dbReference>
<comment type="caution">
    <text evidence="11">The sequence shown here is derived from an EMBL/GenBank/DDBJ whole genome shotgun (WGS) entry which is preliminary data.</text>
</comment>
<keyword evidence="3" id="KW-0329">Glyoxylate bypass</keyword>
<evidence type="ECO:0000259" key="8">
    <source>
        <dbReference type="Pfam" id="PF01274"/>
    </source>
</evidence>
<dbReference type="InterPro" id="IPR048355">
    <property type="entry name" value="MS_C"/>
</dbReference>
<dbReference type="PANTHER" id="PTHR42902">
    <property type="entry name" value="MALATE SYNTHASE"/>
    <property type="match status" value="1"/>
</dbReference>
<evidence type="ECO:0000313" key="11">
    <source>
        <dbReference type="EMBL" id="TRW14255.1"/>
    </source>
</evidence>
<dbReference type="FunFam" id="1.20.1220.12:FF:000001">
    <property type="entry name" value="Malate synthase"/>
    <property type="match status" value="1"/>
</dbReference>
<dbReference type="GO" id="GO:0006099">
    <property type="term" value="P:tricarboxylic acid cycle"/>
    <property type="evidence" value="ECO:0007669"/>
    <property type="project" value="UniProtKB-KW"/>
</dbReference>
<dbReference type="EC" id="2.3.3.9" evidence="2"/>
<dbReference type="GO" id="GO:0006097">
    <property type="term" value="P:glyoxylate cycle"/>
    <property type="evidence" value="ECO:0007669"/>
    <property type="project" value="UniProtKB-KW"/>
</dbReference>
<evidence type="ECO:0000259" key="9">
    <source>
        <dbReference type="Pfam" id="PF20656"/>
    </source>
</evidence>
<reference evidence="11 12" key="1">
    <citation type="submission" date="2019-07" db="EMBL/GenBank/DDBJ databases">
        <title>Novel species isolated from glacier.</title>
        <authorList>
            <person name="Liu Q."/>
            <person name="Xin Y.-H."/>
        </authorList>
    </citation>
    <scope>NUCLEOTIDE SEQUENCE [LARGE SCALE GENOMIC DNA]</scope>
    <source>
        <strain evidence="11 12">LB1R16</strain>
    </source>
</reference>
<name>A0A552U7R0_9SPHN</name>
<dbReference type="InterPro" id="IPR048356">
    <property type="entry name" value="MS_N"/>
</dbReference>
<dbReference type="InterPro" id="IPR001465">
    <property type="entry name" value="Malate_synthase_TIM"/>
</dbReference>
<proteinExistence type="inferred from homology"/>
<dbReference type="PANTHER" id="PTHR42902:SF1">
    <property type="entry name" value="MALATE SYNTHASE 1-RELATED"/>
    <property type="match status" value="1"/>
</dbReference>
<evidence type="ECO:0000313" key="12">
    <source>
        <dbReference type="Proteomes" id="UP000317894"/>
    </source>
</evidence>
<evidence type="ECO:0000259" key="10">
    <source>
        <dbReference type="Pfam" id="PF20659"/>
    </source>
</evidence>
<dbReference type="InterPro" id="IPR006252">
    <property type="entry name" value="Malate_synthA"/>
</dbReference>
<feature type="active site" description="Proton acceptor" evidence="7">
    <location>
        <position position="159"/>
    </location>
</feature>
<dbReference type="Proteomes" id="UP000317894">
    <property type="component" value="Unassembled WGS sequence"/>
</dbReference>
<keyword evidence="4" id="KW-0816">Tricarboxylic acid cycle</keyword>
<keyword evidence="12" id="KW-1185">Reference proteome</keyword>
<evidence type="ECO:0000256" key="1">
    <source>
        <dbReference type="ARBA" id="ARBA00006394"/>
    </source>
</evidence>
<keyword evidence="11" id="KW-0012">Acyltransferase</keyword>
<dbReference type="OrthoDB" id="9768429at2"/>
<dbReference type="InterPro" id="IPR046363">
    <property type="entry name" value="MS_N_TIM-barrel_dom"/>
</dbReference>
<dbReference type="Gene3D" id="1.20.1220.12">
    <property type="entry name" value="Malate synthase, domain III"/>
    <property type="match status" value="1"/>
</dbReference>
<dbReference type="EMBL" id="VJWA01000002">
    <property type="protein sequence ID" value="TRW14255.1"/>
    <property type="molecule type" value="Genomic_DNA"/>
</dbReference>
<dbReference type="GO" id="GO:0004474">
    <property type="term" value="F:malate synthase activity"/>
    <property type="evidence" value="ECO:0007669"/>
    <property type="project" value="UniProtKB-EC"/>
</dbReference>
<evidence type="ECO:0000256" key="2">
    <source>
        <dbReference type="ARBA" id="ARBA00012636"/>
    </source>
</evidence>
<comment type="similarity">
    <text evidence="1">Belongs to the malate synthase family.</text>
</comment>
<keyword evidence="5 11" id="KW-0808">Transferase</keyword>
<evidence type="ECO:0000256" key="6">
    <source>
        <dbReference type="ARBA" id="ARBA00047918"/>
    </source>
</evidence>
<feature type="domain" description="Malate synthase C-terminal" evidence="10">
    <location>
        <begin position="407"/>
        <end position="521"/>
    </location>
</feature>
<dbReference type="FunFam" id="3.20.20.360:FF:000001">
    <property type="entry name" value="Malate synthase"/>
    <property type="match status" value="1"/>
</dbReference>
<protein>
    <recommendedName>
        <fullName evidence="2">malate synthase</fullName>
        <ecNumber evidence="2">2.3.3.9</ecNumber>
    </recommendedName>
</protein>
<feature type="active site" description="Proton donor" evidence="7">
    <location>
        <position position="438"/>
    </location>
</feature>
<dbReference type="AlphaFoldDB" id="A0A552U7R0"/>
<evidence type="ECO:0000256" key="4">
    <source>
        <dbReference type="ARBA" id="ARBA00022532"/>
    </source>
</evidence>
<dbReference type="GO" id="GO:0005737">
    <property type="term" value="C:cytoplasm"/>
    <property type="evidence" value="ECO:0007669"/>
    <property type="project" value="TreeGrafter"/>
</dbReference>
<sequence length="528" mass="57713">MSVDGVQITGTMKPGFETILTDPALLFVANLHRLYEPTRQALLRARDHRQNYYDANGIDFAPETSSVRDGDWKITGSPADLQDRRVEITGPVDRKMVINALNSGAKCFMACFEDASTPAWEIMVDGQVNLRDAVAGTITLEDRGKSYALKADPAVLIARPRGWHLPEAHMIVDGEPVSGALFDFGLYFFHNARALVAKGSGPYFYLPKLEHYLEARLWNNVFVYAQSVMGLPLGTIKATVLIETLPGAFMADEILYELRDHIAALNCGRWDYIFSYIKTFRKSAAHVLPDRAAVNMGVPFMQAYALHVIRTCHKRGAHAMGGMSAFIPVKGDEAANDKAFAAVRADKQREADFGHDGTWVAHPGLVPVALEVFDKVMPGPNQLSVMPAGTVKPEELTAAPPGPKSLAGLTNNVNVGIGYIASWLRGVGAAPLHNMMEDAATAEISRTQLWQWRTTGATLDTGEAVDAALIERVTAEQLDEWKAAVGDNFYAAGKYEEAAQIFSTLVLADELEPFLTLPAYAHYFAKAA</sequence>
<evidence type="ECO:0000256" key="3">
    <source>
        <dbReference type="ARBA" id="ARBA00022435"/>
    </source>
</evidence>
<comment type="catalytic activity">
    <reaction evidence="6">
        <text>glyoxylate + acetyl-CoA + H2O = (S)-malate + CoA + H(+)</text>
        <dbReference type="Rhea" id="RHEA:18181"/>
        <dbReference type="ChEBI" id="CHEBI:15377"/>
        <dbReference type="ChEBI" id="CHEBI:15378"/>
        <dbReference type="ChEBI" id="CHEBI:15589"/>
        <dbReference type="ChEBI" id="CHEBI:36655"/>
        <dbReference type="ChEBI" id="CHEBI:57287"/>
        <dbReference type="ChEBI" id="CHEBI:57288"/>
        <dbReference type="EC" id="2.3.3.9"/>
    </reaction>
</comment>
<feature type="domain" description="Malate synthase TIM barrel" evidence="8">
    <location>
        <begin position="155"/>
        <end position="389"/>
    </location>
</feature>
<gene>
    <name evidence="11" type="primary">aceB</name>
    <name evidence="11" type="ORF">FMM06_11095</name>
</gene>
<organism evidence="11 12">
    <name type="scientific">Glacieibacterium frigidum</name>
    <dbReference type="NCBI Taxonomy" id="2593303"/>
    <lineage>
        <taxon>Bacteria</taxon>
        <taxon>Pseudomonadati</taxon>
        <taxon>Pseudomonadota</taxon>
        <taxon>Alphaproteobacteria</taxon>
        <taxon>Sphingomonadales</taxon>
        <taxon>Sphingosinicellaceae</taxon>
        <taxon>Glacieibacterium</taxon>
    </lineage>
</organism>
<evidence type="ECO:0000256" key="5">
    <source>
        <dbReference type="ARBA" id="ARBA00022679"/>
    </source>
</evidence>
<evidence type="ECO:0000256" key="7">
    <source>
        <dbReference type="PIRSR" id="PIRSR001363-1"/>
    </source>
</evidence>
<dbReference type="Pfam" id="PF20659">
    <property type="entry name" value="MS_C"/>
    <property type="match status" value="1"/>
</dbReference>
<accession>A0A552U7R0</accession>
<dbReference type="Pfam" id="PF01274">
    <property type="entry name" value="MS_TIM-barrel"/>
    <property type="match status" value="1"/>
</dbReference>
<dbReference type="InterPro" id="IPR011076">
    <property type="entry name" value="Malate_synth_sf"/>
</dbReference>
<dbReference type="RefSeq" id="WP_144237460.1">
    <property type="nucleotide sequence ID" value="NZ_VJWA01000002.1"/>
</dbReference>
<dbReference type="Pfam" id="PF20656">
    <property type="entry name" value="MS_N"/>
    <property type="match status" value="1"/>
</dbReference>
<dbReference type="InterPro" id="IPR044856">
    <property type="entry name" value="Malate_synth_C_sf"/>
</dbReference>